<evidence type="ECO:0000313" key="6">
    <source>
        <dbReference type="WormBase" id="SRAE_1000224700"/>
    </source>
</evidence>
<dbReference type="CTD" id="36376356"/>
<dbReference type="AlphaFoldDB" id="A0A090L2D7"/>
<reference evidence="3" key="2">
    <citation type="submission" date="2014-09" db="EMBL/GenBank/DDBJ databases">
        <authorList>
            <person name="Aslett A.Martin."/>
        </authorList>
    </citation>
    <scope>NUCLEOTIDE SEQUENCE</scope>
    <source>
        <strain evidence="3">ED321 Heterogonic</strain>
    </source>
</reference>
<feature type="chain" id="PRO_5015030372" description="DUF7585 domain-containing protein" evidence="1">
    <location>
        <begin position="26"/>
        <end position="134"/>
    </location>
</feature>
<name>A0A090L2D7_STRRB</name>
<dbReference type="EMBL" id="LN609528">
    <property type="protein sequence ID" value="CEF63991.1"/>
    <property type="molecule type" value="Genomic_DNA"/>
</dbReference>
<evidence type="ECO:0000313" key="5">
    <source>
        <dbReference type="WBParaSite" id="SRAE_1000224700.1"/>
    </source>
</evidence>
<keyword evidence="4" id="KW-1185">Reference proteome</keyword>
<keyword evidence="1" id="KW-0732">Signal</keyword>
<evidence type="ECO:0000259" key="2">
    <source>
        <dbReference type="Pfam" id="PF24490"/>
    </source>
</evidence>
<dbReference type="WormBase" id="SRAE_1000224700">
    <property type="protein sequence ID" value="SRP03148"/>
    <property type="gene ID" value="WBGene00258861"/>
</dbReference>
<accession>A0A090L2D7</accession>
<dbReference type="GeneID" id="36376356"/>
<dbReference type="WBParaSite" id="SRAE_1000224700.1">
    <property type="protein sequence ID" value="SRAE_1000224700.1"/>
    <property type="gene ID" value="WBGene00258861"/>
</dbReference>
<evidence type="ECO:0000256" key="1">
    <source>
        <dbReference type="SAM" id="SignalP"/>
    </source>
</evidence>
<gene>
    <name evidence="3 5 6" type="ORF">SRAE_1000224700</name>
</gene>
<proteinExistence type="predicted"/>
<dbReference type="Proteomes" id="UP000035682">
    <property type="component" value="Unplaced"/>
</dbReference>
<organism evidence="3">
    <name type="scientific">Strongyloides ratti</name>
    <name type="common">Parasitic roundworm</name>
    <dbReference type="NCBI Taxonomy" id="34506"/>
    <lineage>
        <taxon>Eukaryota</taxon>
        <taxon>Metazoa</taxon>
        <taxon>Ecdysozoa</taxon>
        <taxon>Nematoda</taxon>
        <taxon>Chromadorea</taxon>
        <taxon>Rhabditida</taxon>
        <taxon>Tylenchina</taxon>
        <taxon>Panagrolaimomorpha</taxon>
        <taxon>Strongyloidoidea</taxon>
        <taxon>Strongyloididae</taxon>
        <taxon>Strongyloides</taxon>
    </lineage>
</organism>
<feature type="domain" description="DUF7585" evidence="2">
    <location>
        <begin position="29"/>
        <end position="134"/>
    </location>
</feature>
<dbReference type="InterPro" id="IPR056007">
    <property type="entry name" value="DUF7585"/>
</dbReference>
<feature type="signal peptide" evidence="1">
    <location>
        <begin position="1"/>
        <end position="25"/>
    </location>
</feature>
<evidence type="ECO:0000313" key="4">
    <source>
        <dbReference type="Proteomes" id="UP000035682"/>
    </source>
</evidence>
<protein>
    <recommendedName>
        <fullName evidence="2">DUF7585 domain-containing protein</fullName>
    </recommendedName>
</protein>
<dbReference type="RefSeq" id="XP_024503192.1">
    <property type="nucleotide sequence ID" value="XM_024649301.1"/>
</dbReference>
<evidence type="ECO:0000313" key="3">
    <source>
        <dbReference type="EMBL" id="CEF63991.1"/>
    </source>
</evidence>
<reference evidence="5" key="3">
    <citation type="submission" date="2020-12" db="UniProtKB">
        <authorList>
            <consortium name="WormBaseParasite"/>
        </authorList>
    </citation>
    <scope>IDENTIFICATION</scope>
</reference>
<sequence length="134" mass="15111">MFLDIYQFQTICLLLLLKTFTHCEGSTHGTFFRSVPDQINKTTFPVDLKLPAKSDVILLKCPGSLYKHGNIEDKFTENKALGKSSVMPSNEDILFNWILSVYNASGPQQIHCGTVGIIGSDARHTNIEWKFNFN</sequence>
<reference evidence="4" key="1">
    <citation type="submission" date="2014-09" db="EMBL/GenBank/DDBJ databases">
        <authorList>
            <person name="Martin A.A."/>
        </authorList>
    </citation>
    <scope>NUCLEOTIDE SEQUENCE</scope>
    <source>
        <strain evidence="4">ED321</strain>
    </source>
</reference>
<dbReference type="Pfam" id="PF24490">
    <property type="entry name" value="DUF7585"/>
    <property type="match status" value="1"/>
</dbReference>